<dbReference type="Proteomes" id="UP000266723">
    <property type="component" value="Unassembled WGS sequence"/>
</dbReference>
<gene>
    <name evidence="1" type="ORF">DY000_02059512</name>
</gene>
<comment type="caution">
    <text evidence="1">The sequence shown here is derived from an EMBL/GenBank/DDBJ whole genome shotgun (WGS) entry which is preliminary data.</text>
</comment>
<dbReference type="Gene3D" id="1.10.8.430">
    <property type="entry name" value="Helical domain of apoptotic protease-activating factors"/>
    <property type="match status" value="1"/>
</dbReference>
<keyword evidence="2" id="KW-1185">Reference proteome</keyword>
<proteinExistence type="predicted"/>
<dbReference type="InterPro" id="IPR042197">
    <property type="entry name" value="Apaf_helical"/>
</dbReference>
<dbReference type="InterPro" id="IPR027417">
    <property type="entry name" value="P-loop_NTPase"/>
</dbReference>
<evidence type="ECO:0000313" key="1">
    <source>
        <dbReference type="EMBL" id="KAF3517048.1"/>
    </source>
</evidence>
<name>A0ABQ7AST6_BRACR</name>
<dbReference type="SUPFAM" id="SSF52540">
    <property type="entry name" value="P-loop containing nucleoside triphosphate hydrolases"/>
    <property type="match status" value="1"/>
</dbReference>
<accession>A0ABQ7AST6</accession>
<reference evidence="1 2" key="1">
    <citation type="journal article" date="2020" name="BMC Genomics">
        <title>Intraspecific diversification of the crop wild relative Brassica cretica Lam. using demographic model selection.</title>
        <authorList>
            <person name="Kioukis A."/>
            <person name="Michalopoulou V.A."/>
            <person name="Briers L."/>
            <person name="Pirintsos S."/>
            <person name="Studholme D.J."/>
            <person name="Pavlidis P."/>
            <person name="Sarris P.F."/>
        </authorList>
    </citation>
    <scope>NUCLEOTIDE SEQUENCE [LARGE SCALE GENOMIC DNA]</scope>
    <source>
        <strain evidence="2">cv. PFS-1207/04</strain>
    </source>
</reference>
<dbReference type="EMBL" id="QGKV02001556">
    <property type="protein sequence ID" value="KAF3517048.1"/>
    <property type="molecule type" value="Genomic_DNA"/>
</dbReference>
<organism evidence="1 2">
    <name type="scientific">Brassica cretica</name>
    <name type="common">Mustard</name>
    <dbReference type="NCBI Taxonomy" id="69181"/>
    <lineage>
        <taxon>Eukaryota</taxon>
        <taxon>Viridiplantae</taxon>
        <taxon>Streptophyta</taxon>
        <taxon>Embryophyta</taxon>
        <taxon>Tracheophyta</taxon>
        <taxon>Spermatophyta</taxon>
        <taxon>Magnoliopsida</taxon>
        <taxon>eudicotyledons</taxon>
        <taxon>Gunneridae</taxon>
        <taxon>Pentapetalae</taxon>
        <taxon>rosids</taxon>
        <taxon>malvids</taxon>
        <taxon>Brassicales</taxon>
        <taxon>Brassicaceae</taxon>
        <taxon>Brassiceae</taxon>
        <taxon>Brassica</taxon>
    </lineage>
</organism>
<protein>
    <recommendedName>
        <fullName evidence="3">NB-ARC domain-containing protein</fullName>
    </recommendedName>
</protein>
<evidence type="ECO:0000313" key="2">
    <source>
        <dbReference type="Proteomes" id="UP000266723"/>
    </source>
</evidence>
<evidence type="ECO:0008006" key="3">
    <source>
        <dbReference type="Google" id="ProtNLM"/>
    </source>
</evidence>
<sequence length="74" mass="8208">MEADVEMVVQCLPPHDALELFKKKVGEITLGSHPNIPELARIVARKCHGLPLALSVIGETMASKRTIQEWEHGH</sequence>